<organism evidence="1 2">
    <name type="scientific">Paramuricea clavata</name>
    <name type="common">Red gorgonian</name>
    <name type="synonym">Violescent sea-whip</name>
    <dbReference type="NCBI Taxonomy" id="317549"/>
    <lineage>
        <taxon>Eukaryota</taxon>
        <taxon>Metazoa</taxon>
        <taxon>Cnidaria</taxon>
        <taxon>Anthozoa</taxon>
        <taxon>Octocorallia</taxon>
        <taxon>Malacalcyonacea</taxon>
        <taxon>Plexauridae</taxon>
        <taxon>Paramuricea</taxon>
    </lineage>
</organism>
<dbReference type="PANTHER" id="PTHR28037">
    <property type="entry name" value="ALCOHOL O-ACETYLTRANSFERASE 1-RELATED"/>
    <property type="match status" value="1"/>
</dbReference>
<sequence length="494" mass="56180">MRYLTGDVLSPNSAGSNRRRLGHLEELLDITSNEKSGTTNICASISITSKQSLMHQLVYDALVLLSKRQPMLRAVIATMANGDRYFEIKEINEVMKMFDITTSDVKGSDWQSVWFEYTAKPRGNGLLWRVVILQKEFMQDTKDYVNTLMFNFNHACIDGVSSVKFCEQFLNYMNELAIGTSSADEQICSLDLLPYYHEIVTRGRIWHSLFNFVLAYCGLRPIMKFCTVKMLNRLVQKMPNNPYHAKFSRKLEVSTVVPCRLSVKVFTEKETKDIIQACKSNVCTVTGAIAAAAHLAFCEVIGPDQSNSAMELGTPFAIDAQRFCDPKPHKEYLGYFVYTCENIYTEYLTVDTADFWKLAQETTQQIKDFVKKEAYVSEATVVTGLLEPRELLDLWVSDDLFVKGGCNVISSLGRFNFGNHQPETYILDECFINSLGHGLVYTFCHFIHTVNGKMTWQITSTDAVHTKHAEKFADLCFSMLRLLISPVNNFHYGK</sequence>
<keyword evidence="2" id="KW-1185">Reference proteome</keyword>
<gene>
    <name evidence="1" type="ORF">PACLA_8A053734</name>
</gene>
<dbReference type="AlphaFoldDB" id="A0A6S7GKG6"/>
<proteinExistence type="predicted"/>
<dbReference type="InterPro" id="IPR023213">
    <property type="entry name" value="CAT-like_dom_sf"/>
</dbReference>
<dbReference type="Gene3D" id="3.30.559.30">
    <property type="entry name" value="Nonribosomal peptide synthetase, condensation domain"/>
    <property type="match status" value="1"/>
</dbReference>
<comment type="caution">
    <text evidence="1">The sequence shown here is derived from an EMBL/GenBank/DDBJ whole genome shotgun (WGS) entry which is preliminary data.</text>
</comment>
<dbReference type="EMBL" id="CACRXK020002052">
    <property type="protein sequence ID" value="CAB3992438.1"/>
    <property type="molecule type" value="Genomic_DNA"/>
</dbReference>
<accession>A0A6S7GKG6</accession>
<dbReference type="OrthoDB" id="6345137at2759"/>
<evidence type="ECO:0000313" key="1">
    <source>
        <dbReference type="EMBL" id="CAB3992438.1"/>
    </source>
</evidence>
<evidence type="ECO:0000313" key="2">
    <source>
        <dbReference type="Proteomes" id="UP001152795"/>
    </source>
</evidence>
<dbReference type="Gene3D" id="3.30.559.10">
    <property type="entry name" value="Chloramphenicol acetyltransferase-like domain"/>
    <property type="match status" value="1"/>
</dbReference>
<dbReference type="PANTHER" id="PTHR28037:SF1">
    <property type="entry name" value="ALCOHOL O-ACETYLTRANSFERASE 1-RELATED"/>
    <property type="match status" value="1"/>
</dbReference>
<dbReference type="Proteomes" id="UP001152795">
    <property type="component" value="Unassembled WGS sequence"/>
</dbReference>
<reference evidence="1" key="1">
    <citation type="submission" date="2020-04" db="EMBL/GenBank/DDBJ databases">
        <authorList>
            <person name="Alioto T."/>
            <person name="Alioto T."/>
            <person name="Gomez Garrido J."/>
        </authorList>
    </citation>
    <scope>NUCLEOTIDE SEQUENCE</scope>
    <source>
        <strain evidence="1">A484AB</strain>
    </source>
</reference>
<dbReference type="SUPFAM" id="SSF52777">
    <property type="entry name" value="CoA-dependent acyltransferases"/>
    <property type="match status" value="1"/>
</dbReference>
<dbReference type="InterPro" id="IPR010828">
    <property type="entry name" value="Atf2/Sli1-like"/>
</dbReference>
<name>A0A6S7GKG6_PARCT</name>
<dbReference type="InterPro" id="IPR052058">
    <property type="entry name" value="Alcohol_O-acetyltransferase"/>
</dbReference>
<protein>
    <submittedName>
        <fullName evidence="1">Uncharacterized protein</fullName>
    </submittedName>
</protein>
<dbReference type="Pfam" id="PF07247">
    <property type="entry name" value="AATase"/>
    <property type="match status" value="1"/>
</dbReference>